<keyword evidence="2" id="KW-1133">Transmembrane helix</keyword>
<sequence length="269" mass="28933">MSASGPQREYAERAKQTGRSAYETAIDVVVTGIVVIMPVVVTIYIFDLALGFVSGALEPLVRLLQWAGIIQGIRSQPFVGFLLETELIASEVGFVSELIALAFLAVVVVVAGLLARHRYGEHVIGMFDYFITKIPGVGAVYRSFRRMGDVMLDDGTENFQSVKVVEFPTDGSYVIGFETAQSPPSICEVTDTEGMVTLFVPLAPNPVMGGFLSHFPEEQVMDVDMTVEEGVRSIVTSGIATSPTEDSGMSIDDLTDLGISPDDLPGTPD</sequence>
<reference evidence="4" key="1">
    <citation type="submission" date="2016-10" db="EMBL/GenBank/DDBJ databases">
        <authorList>
            <person name="Varghese N."/>
            <person name="Submissions S."/>
        </authorList>
    </citation>
    <scope>NUCLEOTIDE SEQUENCE [LARGE SCALE GENOMIC DNA]</scope>
    <source>
        <strain evidence="4">CGMCC 1.8711</strain>
    </source>
</reference>
<feature type="transmembrane region" description="Helical" evidence="2">
    <location>
        <begin position="21"/>
        <end position="46"/>
    </location>
</feature>
<dbReference type="InterPro" id="IPR007462">
    <property type="entry name" value="COV1-like"/>
</dbReference>
<dbReference type="Pfam" id="PF04367">
    <property type="entry name" value="DUF502"/>
    <property type="match status" value="1"/>
</dbReference>
<name>A0A1I6G3X2_9EURY</name>
<dbReference type="PANTHER" id="PTHR31876:SF26">
    <property type="entry name" value="PROTEIN LIKE COV 2"/>
    <property type="match status" value="1"/>
</dbReference>
<dbReference type="Proteomes" id="UP000243250">
    <property type="component" value="Unassembled WGS sequence"/>
</dbReference>
<feature type="transmembrane region" description="Helical" evidence="2">
    <location>
        <begin position="92"/>
        <end position="115"/>
    </location>
</feature>
<dbReference type="OrthoDB" id="51558at2157"/>
<accession>A0A1I6G3X2</accession>
<evidence type="ECO:0000256" key="2">
    <source>
        <dbReference type="SAM" id="Phobius"/>
    </source>
</evidence>
<keyword evidence="4" id="KW-1185">Reference proteome</keyword>
<dbReference type="AlphaFoldDB" id="A0A1I6G3X2"/>
<dbReference type="STRING" id="555875.SAMN04488124_0813"/>
<keyword evidence="2" id="KW-0812">Transmembrane</keyword>
<dbReference type="EMBL" id="FOYS01000001">
    <property type="protein sequence ID" value="SFR36747.1"/>
    <property type="molecule type" value="Genomic_DNA"/>
</dbReference>
<dbReference type="PANTHER" id="PTHR31876">
    <property type="entry name" value="COV-LIKE PROTEIN 1"/>
    <property type="match status" value="1"/>
</dbReference>
<evidence type="ECO:0000313" key="4">
    <source>
        <dbReference type="Proteomes" id="UP000243250"/>
    </source>
</evidence>
<dbReference type="RefSeq" id="WP_089876963.1">
    <property type="nucleotide sequence ID" value="NZ_FOYS01000001.1"/>
</dbReference>
<gene>
    <name evidence="3" type="ORF">SAMN04488124_0813</name>
</gene>
<evidence type="ECO:0000256" key="1">
    <source>
        <dbReference type="SAM" id="MobiDB-lite"/>
    </source>
</evidence>
<proteinExistence type="predicted"/>
<keyword evidence="2" id="KW-0472">Membrane</keyword>
<organism evidence="3 4">
    <name type="scientific">Halogeometricum limi</name>
    <dbReference type="NCBI Taxonomy" id="555875"/>
    <lineage>
        <taxon>Archaea</taxon>
        <taxon>Methanobacteriati</taxon>
        <taxon>Methanobacteriota</taxon>
        <taxon>Stenosarchaea group</taxon>
        <taxon>Halobacteria</taxon>
        <taxon>Halobacteriales</taxon>
        <taxon>Haloferacaceae</taxon>
        <taxon>Halogeometricum</taxon>
    </lineage>
</organism>
<protein>
    <submittedName>
        <fullName evidence="3">Uncharacterized membrane protein</fullName>
    </submittedName>
</protein>
<feature type="region of interest" description="Disordered" evidence="1">
    <location>
        <begin position="239"/>
        <end position="269"/>
    </location>
</feature>
<evidence type="ECO:0000313" key="3">
    <source>
        <dbReference type="EMBL" id="SFR36747.1"/>
    </source>
</evidence>